<accession>A0A2A6E0T2</accession>
<dbReference type="InterPro" id="IPR010390">
    <property type="entry name" value="ABC-2_transporter-like"/>
</dbReference>
<gene>
    <name evidence="2" type="ORF">BLM47_04440</name>
</gene>
<feature type="transmembrane region" description="Helical" evidence="1">
    <location>
        <begin position="232"/>
        <end position="252"/>
    </location>
</feature>
<name>A0A2A6E0T2_9BACL</name>
<dbReference type="PANTHER" id="PTHR36832:SF1">
    <property type="entry name" value="SLR1174 PROTEIN"/>
    <property type="match status" value="1"/>
</dbReference>
<reference evidence="2 3" key="1">
    <citation type="submission" date="2016-12" db="EMBL/GenBank/DDBJ databases">
        <title>Candidatus Reconcilibacillus cellulovorans genome.</title>
        <authorList>
            <person name="Kolinko S."/>
            <person name="Wu Y.-W."/>
            <person name="Tachea F."/>
            <person name="Denzel E."/>
            <person name="Hiras J."/>
            <person name="Baecker N."/>
            <person name="Chan L.J."/>
            <person name="Eichorst S.A."/>
            <person name="Frey D."/>
            <person name="Adams P.D."/>
            <person name="Pray T."/>
            <person name="Tanjore D."/>
            <person name="Petzold C.J."/>
            <person name="Gladden J.M."/>
            <person name="Simmons B.A."/>
            <person name="Singer S.W."/>
        </authorList>
    </citation>
    <scope>NUCLEOTIDE SEQUENCE [LARGE SCALE GENOMIC DNA]</scope>
    <source>
        <strain evidence="2">JTherm</strain>
    </source>
</reference>
<dbReference type="Proteomes" id="UP000243688">
    <property type="component" value="Unassembled WGS sequence"/>
</dbReference>
<organism evidence="2 3">
    <name type="scientific">Candidatus Reconcilbacillus cellulovorans</name>
    <dbReference type="NCBI Taxonomy" id="1906605"/>
    <lineage>
        <taxon>Bacteria</taxon>
        <taxon>Bacillati</taxon>
        <taxon>Bacillota</taxon>
        <taxon>Bacilli</taxon>
        <taxon>Bacillales</taxon>
        <taxon>Paenibacillaceae</taxon>
        <taxon>Candidatus Reconcilbacillus</taxon>
    </lineage>
</organism>
<keyword evidence="1" id="KW-1133">Transmembrane helix</keyword>
<evidence type="ECO:0000256" key="1">
    <source>
        <dbReference type="SAM" id="Phobius"/>
    </source>
</evidence>
<evidence type="ECO:0000313" key="2">
    <source>
        <dbReference type="EMBL" id="PDO10928.1"/>
    </source>
</evidence>
<feature type="transmembrane region" description="Helical" evidence="1">
    <location>
        <begin position="58"/>
        <end position="76"/>
    </location>
</feature>
<dbReference type="PANTHER" id="PTHR36832">
    <property type="entry name" value="SLR1174 PROTEIN-RELATED"/>
    <property type="match status" value="1"/>
</dbReference>
<dbReference type="Pfam" id="PF06182">
    <property type="entry name" value="ABC2_membrane_6"/>
    <property type="match status" value="1"/>
</dbReference>
<feature type="transmembrane region" description="Helical" evidence="1">
    <location>
        <begin position="109"/>
        <end position="130"/>
    </location>
</feature>
<sequence length="264" mass="29496">MRRPWAVLARQYAALLRMKYGEMLAYRPATFVWMTGAMVQPIITMFVWMNIEPERSDAFLFYFLAVVFVERMTVAWDVWELDREIREGTFAYRILQPVHPIHWAIAENIVYKGLFLVLLAPVWAVAAVFVPALRPTMDAAQTALFLCAVVVGAAVRFLLGYTFGLLAFRWTKVTGAYVAVEAVGLFLSGRIAPMELLPPWLQTIAFWSPFRYMIGFPIEIATGAVVGPAIGAGFAVALAWAALFALALRAAWRSGLRRNQAVGG</sequence>
<dbReference type="AlphaFoldDB" id="A0A2A6E0T2"/>
<dbReference type="EMBL" id="MOXJ01000007">
    <property type="protein sequence ID" value="PDO10928.1"/>
    <property type="molecule type" value="Genomic_DNA"/>
</dbReference>
<proteinExistence type="predicted"/>
<feature type="transmembrane region" description="Helical" evidence="1">
    <location>
        <begin position="31"/>
        <end position="51"/>
    </location>
</feature>
<comment type="caution">
    <text evidence="2">The sequence shown here is derived from an EMBL/GenBank/DDBJ whole genome shotgun (WGS) entry which is preliminary data.</text>
</comment>
<keyword evidence="1" id="KW-0472">Membrane</keyword>
<feature type="transmembrane region" description="Helical" evidence="1">
    <location>
        <begin position="142"/>
        <end position="168"/>
    </location>
</feature>
<protein>
    <submittedName>
        <fullName evidence="2">Multidrug ABC transporter permease</fullName>
    </submittedName>
</protein>
<keyword evidence="1" id="KW-0812">Transmembrane</keyword>
<evidence type="ECO:0000313" key="3">
    <source>
        <dbReference type="Proteomes" id="UP000243688"/>
    </source>
</evidence>